<comment type="caution">
    <text evidence="6">The sequence shown here is derived from an EMBL/GenBank/DDBJ whole genome shotgun (WGS) entry which is preliminary data.</text>
</comment>
<evidence type="ECO:0008006" key="8">
    <source>
        <dbReference type="Google" id="ProtNLM"/>
    </source>
</evidence>
<dbReference type="PANTHER" id="PTHR17972:SF0">
    <property type="entry name" value="NUCLEOLAR PROTEIN 6"/>
    <property type="match status" value="1"/>
</dbReference>
<evidence type="ECO:0000259" key="2">
    <source>
        <dbReference type="Pfam" id="PF03813"/>
    </source>
</evidence>
<gene>
    <name evidence="6" type="ORF">BESB_022420</name>
</gene>
<feature type="domain" description="Nrap protein" evidence="2">
    <location>
        <begin position="235"/>
        <end position="273"/>
    </location>
</feature>
<reference evidence="6 7" key="1">
    <citation type="submission" date="2017-09" db="EMBL/GenBank/DDBJ databases">
        <title>Genome sequencing of Besnoitia besnoiti strain Bb-Ger1.</title>
        <authorList>
            <person name="Schares G."/>
            <person name="Venepally P."/>
            <person name="Lorenzi H.A."/>
        </authorList>
    </citation>
    <scope>NUCLEOTIDE SEQUENCE [LARGE SCALE GENOMIC DNA]</scope>
    <source>
        <strain evidence="6 7">Bb-Ger1</strain>
    </source>
</reference>
<feature type="domain" description="Nrap protein" evidence="5">
    <location>
        <begin position="1225"/>
        <end position="1362"/>
    </location>
</feature>
<feature type="domain" description="Nrap protein" evidence="2">
    <location>
        <begin position="316"/>
        <end position="424"/>
    </location>
</feature>
<dbReference type="InterPro" id="IPR035082">
    <property type="entry name" value="Nrap_D1"/>
</dbReference>
<dbReference type="RefSeq" id="XP_029215759.1">
    <property type="nucleotide sequence ID" value="XM_029360944.1"/>
</dbReference>
<dbReference type="Pfam" id="PF17404">
    <property type="entry name" value="Nrap_D3"/>
    <property type="match status" value="1"/>
</dbReference>
<protein>
    <recommendedName>
        <fullName evidence="8">Nrap protein</fullName>
    </recommendedName>
</protein>
<dbReference type="EMBL" id="NWUJ01000013">
    <property type="protein sequence ID" value="PFH31750.1"/>
    <property type="molecule type" value="Genomic_DNA"/>
</dbReference>
<feature type="compositionally biased region" description="Basic residues" evidence="1">
    <location>
        <begin position="127"/>
        <end position="136"/>
    </location>
</feature>
<evidence type="ECO:0000313" key="6">
    <source>
        <dbReference type="EMBL" id="PFH31750.1"/>
    </source>
</evidence>
<feature type="compositionally biased region" description="Basic and acidic residues" evidence="1">
    <location>
        <begin position="1525"/>
        <end position="1536"/>
    </location>
</feature>
<dbReference type="VEuPathDB" id="ToxoDB:BESB_022420"/>
<proteinExistence type="predicted"/>
<dbReference type="Pfam" id="PF17406">
    <property type="entry name" value="Nrap_D5"/>
    <property type="match status" value="1"/>
</dbReference>
<dbReference type="GO" id="GO:0006409">
    <property type="term" value="P:tRNA export from nucleus"/>
    <property type="evidence" value="ECO:0007669"/>
    <property type="project" value="TreeGrafter"/>
</dbReference>
<evidence type="ECO:0000259" key="5">
    <source>
        <dbReference type="Pfam" id="PF17406"/>
    </source>
</evidence>
<dbReference type="Pfam" id="PF17405">
    <property type="entry name" value="Nrap_D4"/>
    <property type="match status" value="1"/>
</dbReference>
<name>A0A2A9M8N2_BESBE</name>
<dbReference type="GO" id="GO:0032545">
    <property type="term" value="C:CURI complex"/>
    <property type="evidence" value="ECO:0007669"/>
    <property type="project" value="TreeGrafter"/>
</dbReference>
<evidence type="ECO:0000259" key="4">
    <source>
        <dbReference type="Pfam" id="PF17405"/>
    </source>
</evidence>
<dbReference type="KEGG" id="bbes:BESB_022420"/>
<dbReference type="Proteomes" id="UP000224006">
    <property type="component" value="Chromosome XII"/>
</dbReference>
<dbReference type="GO" id="GO:0034456">
    <property type="term" value="C:UTP-C complex"/>
    <property type="evidence" value="ECO:0007669"/>
    <property type="project" value="TreeGrafter"/>
</dbReference>
<dbReference type="STRING" id="94643.A0A2A9M8N2"/>
<dbReference type="GO" id="GO:0006364">
    <property type="term" value="P:rRNA processing"/>
    <property type="evidence" value="ECO:0007669"/>
    <property type="project" value="TreeGrafter"/>
</dbReference>
<dbReference type="InterPro" id="IPR005554">
    <property type="entry name" value="NOL6/Upt22"/>
</dbReference>
<dbReference type="OrthoDB" id="10251401at2759"/>
<dbReference type="InterPro" id="IPR035370">
    <property type="entry name" value="Nrap_D5"/>
</dbReference>
<evidence type="ECO:0000259" key="3">
    <source>
        <dbReference type="Pfam" id="PF17404"/>
    </source>
</evidence>
<dbReference type="PANTHER" id="PTHR17972">
    <property type="entry name" value="NUCLEOLAR RNA-ASSOCIATED PROTEIN"/>
    <property type="match status" value="1"/>
</dbReference>
<sequence length="1569" mass="167664">MGRATRDATVGSAGLSVQASLPGRKLQAAGHVEKKRKQLMEERETEQLFGSGASRQGDMLKHPFLSLQKARLYRSSLFRLQLDRLAKAARGEAPARLLAGGAQPQRSREEAGESDEEEGASGQAERRKGKKRKLQKKAVGSAWRVDESEETQAIAAFLMYLRTMLNAAPARDVSFDRKRKEKGRREAPLLPLLAPESPALQHGGEVAGFRFEAPTDVKVVGGFPLGLMSSFDKNIEVAVEMPAHMFQPKDYLNYRYLTKRSAYVEQMYRHVCASLAGHFPSLSSAGAAPRADAVAEAARAFRQLAPLALPRAALQLCGGEPAKPLLVVRFASPLGGGGGQSGGSPTKAAFADLRAWTVKILFVPPPALFKVHMLAPQRNCVRAPTTCLAAAAGEIEEGAPTPYYNGLVLEDLRLHARHATLHRCCADFGEAFRDAVQLLKLWANRRGRGLLALPPARDSLANAVAATGLDESTLALLCAHACASNRDVAAASPQHLFVLTLAFLAHADFLNCYYVFGNSRAFPRAGVRAQSDGAAPAARAASAPKGKAEAIGRLALAPGLVADALLFDGEDCVHNLLWRVQLHVAELQQLAQGSLQAVETLEDPFDALFGVVRTAAASRGPTAAEAAAGAIDSGLLLENDVHLFIPHAPSAAATRAALRPEASIPLHDYAPAAVRATAASESGELPQGAMPASSASERDALRALDEGAKWESPSLQLLAASLARVLLRALGDRVQGMQIRFTLPTFRALAARKLGKTADDAENEAEEAFGNVPLAWREGLQEAALEGGLTPGVFVSLRLNAATAARTLDRGPAAAAAGTVSEAVESFKAFWGAEKVELRRFQDAQILYTVLWRGDQRAHVSTKSAGASGAFFSRTAALQPAAGGRAPPHIEIISYALRRHFASLLHLRGAGACAEGGEGEGKEGSGGDGGDCADTPRRVPCWIQSSPCDAAGAVSPKERDAHRRLVQAFSELRNTICSLSSVPLTVKQARATSPALRYLDIPLALASLEGPADQDGGQVHPVVIEFESSSGWPEDPQAIQKIKTAFLLAMRSELLADYSITSSATEDFLDVEVSSFRFRISIFHPAEVAAAGAVYGDPTSDPLSRHLKTLPERLVAVSERTASSLRAEEEAGSAGVSAASADISPERQGDAKKVAEILALVAADDDDGSVGGKQPLDALGLALLSGRESEAKMLMAAEIQKLRHLRQLWWEPQIAGVLQACAMRFPPFGGSVLLIWRWLGDVQVPGLLRVAEHIAAALFVDYLRQGFAAPPQSPQVAFLRFLHLVANFEWRSRPFRVCFDGSAPLNAEQERLSDASFDRFRLYPTIHSVFDPHGFLIPTPEAAIFDRFVHSARSALFRVAGTQTRPAATADAWREIFTPDLRSFDFILSLADPLKAGAAASGKSAASRRRYANAGAFHETDSAMSLCGLETHACRRRYVFLRLLAQLRETYSDALVLAYNPLAATLAAGGMPAFLAVKIRPGSLCLRRAQPAALLPSCGLQTLKAQQPRRGGRLASQDEADESSEGSKARPGKETLDSDSFGLTVNPVLLMGSLMSTAHGFVEAVHLSS</sequence>
<accession>A0A2A9M8N2</accession>
<evidence type="ECO:0000256" key="1">
    <source>
        <dbReference type="SAM" id="MobiDB-lite"/>
    </source>
</evidence>
<dbReference type="InterPro" id="IPR035368">
    <property type="entry name" value="Nrap_D3"/>
</dbReference>
<organism evidence="6 7">
    <name type="scientific">Besnoitia besnoiti</name>
    <name type="common">Apicomplexan protozoan</name>
    <dbReference type="NCBI Taxonomy" id="94643"/>
    <lineage>
        <taxon>Eukaryota</taxon>
        <taxon>Sar</taxon>
        <taxon>Alveolata</taxon>
        <taxon>Apicomplexa</taxon>
        <taxon>Conoidasida</taxon>
        <taxon>Coccidia</taxon>
        <taxon>Eucoccidiorida</taxon>
        <taxon>Eimeriorina</taxon>
        <taxon>Sarcocystidae</taxon>
        <taxon>Besnoitia</taxon>
    </lineage>
</organism>
<dbReference type="Pfam" id="PF03813">
    <property type="entry name" value="Nrap"/>
    <property type="match status" value="2"/>
</dbReference>
<dbReference type="InterPro" id="IPR035369">
    <property type="entry name" value="Nrap_D4"/>
</dbReference>
<keyword evidence="7" id="KW-1185">Reference proteome</keyword>
<feature type="domain" description="Nrap protein" evidence="3">
    <location>
        <begin position="711"/>
        <end position="858"/>
    </location>
</feature>
<evidence type="ECO:0000313" key="7">
    <source>
        <dbReference type="Proteomes" id="UP000224006"/>
    </source>
</evidence>
<feature type="region of interest" description="Disordered" evidence="1">
    <location>
        <begin position="675"/>
        <end position="698"/>
    </location>
</feature>
<dbReference type="GO" id="GO:0032040">
    <property type="term" value="C:small-subunit processome"/>
    <property type="evidence" value="ECO:0007669"/>
    <property type="project" value="TreeGrafter"/>
</dbReference>
<feature type="region of interest" description="Disordered" evidence="1">
    <location>
        <begin position="96"/>
        <end position="142"/>
    </location>
</feature>
<feature type="region of interest" description="Disordered" evidence="1">
    <location>
        <begin position="1"/>
        <end position="55"/>
    </location>
</feature>
<dbReference type="Gene3D" id="1.10.1410.10">
    <property type="match status" value="1"/>
</dbReference>
<feature type="region of interest" description="Disordered" evidence="1">
    <location>
        <begin position="1505"/>
        <end position="1538"/>
    </location>
</feature>
<dbReference type="GeneID" id="40307302"/>
<feature type="domain" description="Nrap protein" evidence="4">
    <location>
        <begin position="958"/>
        <end position="1089"/>
    </location>
</feature>